<dbReference type="AlphaFoldDB" id="A0A7Y9IXE7"/>
<dbReference type="InterPro" id="IPR036890">
    <property type="entry name" value="HATPase_C_sf"/>
</dbReference>
<evidence type="ECO:0000256" key="3">
    <source>
        <dbReference type="ARBA" id="ARBA00022553"/>
    </source>
</evidence>
<dbReference type="InterPro" id="IPR003661">
    <property type="entry name" value="HisK_dim/P_dom"/>
</dbReference>
<feature type="transmembrane region" description="Helical" evidence="9">
    <location>
        <begin position="249"/>
        <end position="269"/>
    </location>
</feature>
<evidence type="ECO:0000313" key="11">
    <source>
        <dbReference type="EMBL" id="NYE84218.1"/>
    </source>
</evidence>
<dbReference type="SMART" id="SM00388">
    <property type="entry name" value="HisKA"/>
    <property type="match status" value="1"/>
</dbReference>
<dbReference type="InterPro" id="IPR004358">
    <property type="entry name" value="Sig_transdc_His_kin-like_C"/>
</dbReference>
<dbReference type="CDD" id="cd00075">
    <property type="entry name" value="HATPase"/>
    <property type="match status" value="1"/>
</dbReference>
<dbReference type="InterPro" id="IPR005467">
    <property type="entry name" value="His_kinase_dom"/>
</dbReference>
<dbReference type="PANTHER" id="PTHR43065:SF10">
    <property type="entry name" value="PEROXIDE STRESS-ACTIVATED HISTIDINE KINASE MAK3"/>
    <property type="match status" value="1"/>
</dbReference>
<dbReference type="PROSITE" id="PS50109">
    <property type="entry name" value="HIS_KIN"/>
    <property type="match status" value="1"/>
</dbReference>
<keyword evidence="9" id="KW-0812">Transmembrane</keyword>
<dbReference type="CDD" id="cd00082">
    <property type="entry name" value="HisKA"/>
    <property type="match status" value="1"/>
</dbReference>
<evidence type="ECO:0000256" key="7">
    <source>
        <dbReference type="ARBA" id="ARBA00022840"/>
    </source>
</evidence>
<comment type="caution">
    <text evidence="11">The sequence shown here is derived from an EMBL/GenBank/DDBJ whole genome shotgun (WGS) entry which is preliminary data.</text>
</comment>
<feature type="domain" description="Histidine kinase" evidence="10">
    <location>
        <begin position="306"/>
        <end position="541"/>
    </location>
</feature>
<evidence type="ECO:0000256" key="5">
    <source>
        <dbReference type="ARBA" id="ARBA00022741"/>
    </source>
</evidence>
<keyword evidence="3" id="KW-0597">Phosphoprotein</keyword>
<name>A0A7Y9IXE7_9BURK</name>
<keyword evidence="12" id="KW-1185">Reference proteome</keyword>
<evidence type="ECO:0000256" key="1">
    <source>
        <dbReference type="ARBA" id="ARBA00000085"/>
    </source>
</evidence>
<dbReference type="GO" id="GO:0005524">
    <property type="term" value="F:ATP binding"/>
    <property type="evidence" value="ECO:0007669"/>
    <property type="project" value="UniProtKB-KW"/>
</dbReference>
<keyword evidence="5" id="KW-0547">Nucleotide-binding</keyword>
<keyword evidence="7" id="KW-0067">ATP-binding</keyword>
<dbReference type="SUPFAM" id="SSF55874">
    <property type="entry name" value="ATPase domain of HSP90 chaperone/DNA topoisomerase II/histidine kinase"/>
    <property type="match status" value="1"/>
</dbReference>
<dbReference type="SMART" id="SM00387">
    <property type="entry name" value="HATPase_c"/>
    <property type="match status" value="1"/>
</dbReference>
<accession>A0A7Y9IXE7</accession>
<protein>
    <recommendedName>
        <fullName evidence="2">histidine kinase</fullName>
        <ecNumber evidence="2">2.7.13.3</ecNumber>
    </recommendedName>
</protein>
<evidence type="ECO:0000259" key="10">
    <source>
        <dbReference type="PROSITE" id="PS50109"/>
    </source>
</evidence>
<dbReference type="Pfam" id="PF02518">
    <property type="entry name" value="HATPase_c"/>
    <property type="match status" value="1"/>
</dbReference>
<dbReference type="PRINTS" id="PR00344">
    <property type="entry name" value="BCTRLSENSOR"/>
</dbReference>
<keyword evidence="4" id="KW-0808">Transferase</keyword>
<keyword evidence="9" id="KW-0472">Membrane</keyword>
<keyword evidence="8" id="KW-0902">Two-component regulatory system</keyword>
<evidence type="ECO:0000256" key="2">
    <source>
        <dbReference type="ARBA" id="ARBA00012438"/>
    </source>
</evidence>
<evidence type="ECO:0000256" key="6">
    <source>
        <dbReference type="ARBA" id="ARBA00022777"/>
    </source>
</evidence>
<dbReference type="Gene3D" id="1.10.287.130">
    <property type="match status" value="1"/>
</dbReference>
<organism evidence="11 12">
    <name type="scientific">Pigmentiphaga litoralis</name>
    <dbReference type="NCBI Taxonomy" id="516702"/>
    <lineage>
        <taxon>Bacteria</taxon>
        <taxon>Pseudomonadati</taxon>
        <taxon>Pseudomonadota</taxon>
        <taxon>Betaproteobacteria</taxon>
        <taxon>Burkholderiales</taxon>
        <taxon>Alcaligenaceae</taxon>
        <taxon>Pigmentiphaga</taxon>
    </lineage>
</organism>
<proteinExistence type="predicted"/>
<dbReference type="GO" id="GO:0000155">
    <property type="term" value="F:phosphorelay sensor kinase activity"/>
    <property type="evidence" value="ECO:0007669"/>
    <property type="project" value="InterPro"/>
</dbReference>
<gene>
    <name evidence="11" type="ORF">FHW18_003489</name>
</gene>
<evidence type="ECO:0000256" key="4">
    <source>
        <dbReference type="ARBA" id="ARBA00022679"/>
    </source>
</evidence>
<comment type="catalytic activity">
    <reaction evidence="1">
        <text>ATP + protein L-histidine = ADP + protein N-phospho-L-histidine.</text>
        <dbReference type="EC" id="2.7.13.3"/>
    </reaction>
</comment>
<dbReference type="InterPro" id="IPR036097">
    <property type="entry name" value="HisK_dim/P_sf"/>
</dbReference>
<evidence type="ECO:0000313" key="12">
    <source>
        <dbReference type="Proteomes" id="UP000542125"/>
    </source>
</evidence>
<reference evidence="11 12" key="1">
    <citation type="submission" date="2020-07" db="EMBL/GenBank/DDBJ databases">
        <title>Genomic Encyclopedia of Type Strains, Phase IV (KMG-V): Genome sequencing to study the core and pangenomes of soil and plant-associated prokaryotes.</title>
        <authorList>
            <person name="Whitman W."/>
        </authorList>
    </citation>
    <scope>NUCLEOTIDE SEQUENCE [LARGE SCALE GENOMIC DNA]</scope>
    <source>
        <strain evidence="11 12">SAS40</strain>
    </source>
</reference>
<evidence type="ECO:0000256" key="9">
    <source>
        <dbReference type="SAM" id="Phobius"/>
    </source>
</evidence>
<evidence type="ECO:0000256" key="8">
    <source>
        <dbReference type="ARBA" id="ARBA00023012"/>
    </source>
</evidence>
<dbReference type="Proteomes" id="UP000542125">
    <property type="component" value="Unassembled WGS sequence"/>
</dbReference>
<keyword evidence="6 11" id="KW-0418">Kinase</keyword>
<dbReference type="PANTHER" id="PTHR43065">
    <property type="entry name" value="SENSOR HISTIDINE KINASE"/>
    <property type="match status" value="1"/>
</dbReference>
<dbReference type="EC" id="2.7.13.3" evidence="2"/>
<dbReference type="SUPFAM" id="SSF47384">
    <property type="entry name" value="Homodimeric domain of signal transducing histidine kinase"/>
    <property type="match status" value="1"/>
</dbReference>
<dbReference type="PROSITE" id="PS51257">
    <property type="entry name" value="PROKAR_LIPOPROTEIN"/>
    <property type="match status" value="1"/>
</dbReference>
<dbReference type="InterPro" id="IPR003594">
    <property type="entry name" value="HATPase_dom"/>
</dbReference>
<sequence length="541" mass="57443">MSRPLPPFRPVLVWLALWLGLTALACAALLGFRYADARGQFNDDASTLVRQIAQRVDQHDAHLTSLAAVARFDDAGFPNFLGVSASVRQYYPRITEIVLVELAPEPSASTVPRVLAVSAPQALPDAGWSPAMTQASAGIAVGRTRLAPGRVPGTFRLIKHIPREPYTVLVFSIDAGQLVAADAGSRPIAWTLNIPDGATTVATLQGATDARPLRPSRWRLPAMILTSQLDSPSQPLAVTLQRDARWSELLPLPAVLACAVLAAVLLGALRSGQRLRRARRDARLQDQALRLAHAMRVDGLGEMASGIAHELTQPMTALLSQNQAALRLIDGGATASDLAPVIRTNIRLVNRAGAILERMRAFVSRRELPLADTDVNAVVQSVVDLTEADLASRGVVLQWEPGEAVHAVADAVSLEQVLHNLVRNAAEAMVANAAGGSDRSGASASATVNAQGLQVEPAHWVRVVASDNDRAITIVVEDNGPGIPADQLEQIFTPFYTTKEGGMGLGLPLCERLMEAMGGHIAADSVVGQGTRFTLTLKAAA</sequence>
<dbReference type="RefSeq" id="WP_179587932.1">
    <property type="nucleotide sequence ID" value="NZ_JACBYR010000001.1"/>
</dbReference>
<dbReference type="EMBL" id="JACBYR010000001">
    <property type="protein sequence ID" value="NYE84218.1"/>
    <property type="molecule type" value="Genomic_DNA"/>
</dbReference>
<dbReference type="Gene3D" id="3.30.565.10">
    <property type="entry name" value="Histidine kinase-like ATPase, C-terminal domain"/>
    <property type="match status" value="1"/>
</dbReference>
<keyword evidence="9" id="KW-1133">Transmembrane helix</keyword>